<dbReference type="AlphaFoldDB" id="A0A6A6YJU0"/>
<keyword evidence="2" id="KW-1185">Reference proteome</keyword>
<protein>
    <submittedName>
        <fullName evidence="1 3">Uncharacterized protein</fullName>
    </submittedName>
</protein>
<sequence>MPEIDVVESRYTDKLLLNQLLIDLFGAGNFEVEVVSEDHIQITSPRTLTETEKESVKLRT</sequence>
<evidence type="ECO:0000313" key="3">
    <source>
        <dbReference type="RefSeq" id="XP_033576086.1"/>
    </source>
</evidence>
<name>A0A6A6YJU0_9PEZI</name>
<reference evidence="3" key="3">
    <citation type="submission" date="2025-04" db="UniProtKB">
        <authorList>
            <consortium name="RefSeq"/>
        </authorList>
    </citation>
    <scope>IDENTIFICATION</scope>
    <source>
        <strain evidence="3">CBS 304.34</strain>
    </source>
</reference>
<dbReference type="RefSeq" id="XP_033576086.1">
    <property type="nucleotide sequence ID" value="XM_033720181.1"/>
</dbReference>
<reference evidence="3" key="2">
    <citation type="submission" date="2020-04" db="EMBL/GenBank/DDBJ databases">
        <authorList>
            <consortium name="NCBI Genome Project"/>
        </authorList>
    </citation>
    <scope>NUCLEOTIDE SEQUENCE</scope>
    <source>
        <strain evidence="3">CBS 304.34</strain>
    </source>
</reference>
<reference evidence="1 3" key="1">
    <citation type="journal article" date="2020" name="Stud. Mycol.">
        <title>101 Dothideomycetes genomes: a test case for predicting lifestyles and emergence of pathogens.</title>
        <authorList>
            <person name="Haridas S."/>
            <person name="Albert R."/>
            <person name="Binder M."/>
            <person name="Bloem J."/>
            <person name="Labutti K."/>
            <person name="Salamov A."/>
            <person name="Andreopoulos B."/>
            <person name="Baker S."/>
            <person name="Barry K."/>
            <person name="Bills G."/>
            <person name="Bluhm B."/>
            <person name="Cannon C."/>
            <person name="Castanera R."/>
            <person name="Culley D."/>
            <person name="Daum C."/>
            <person name="Ezra D."/>
            <person name="Gonzalez J."/>
            <person name="Henrissat B."/>
            <person name="Kuo A."/>
            <person name="Liang C."/>
            <person name="Lipzen A."/>
            <person name="Lutzoni F."/>
            <person name="Magnuson J."/>
            <person name="Mondo S."/>
            <person name="Nolan M."/>
            <person name="Ohm R."/>
            <person name="Pangilinan J."/>
            <person name="Park H.-J."/>
            <person name="Ramirez L."/>
            <person name="Alfaro M."/>
            <person name="Sun H."/>
            <person name="Tritt A."/>
            <person name="Yoshinaga Y."/>
            <person name="Zwiers L.-H."/>
            <person name="Turgeon B."/>
            <person name="Goodwin S."/>
            <person name="Spatafora J."/>
            <person name="Crous P."/>
            <person name="Grigoriev I."/>
        </authorList>
    </citation>
    <scope>NUCLEOTIDE SEQUENCE</scope>
    <source>
        <strain evidence="1 3">CBS 304.34</strain>
    </source>
</reference>
<dbReference type="Proteomes" id="UP000504636">
    <property type="component" value="Unplaced"/>
</dbReference>
<dbReference type="EMBL" id="MU003702">
    <property type="protein sequence ID" value="KAF2809122.1"/>
    <property type="molecule type" value="Genomic_DNA"/>
</dbReference>
<proteinExistence type="predicted"/>
<dbReference type="GeneID" id="54461074"/>
<organism evidence="1">
    <name type="scientific">Mytilinidion resinicola</name>
    <dbReference type="NCBI Taxonomy" id="574789"/>
    <lineage>
        <taxon>Eukaryota</taxon>
        <taxon>Fungi</taxon>
        <taxon>Dikarya</taxon>
        <taxon>Ascomycota</taxon>
        <taxon>Pezizomycotina</taxon>
        <taxon>Dothideomycetes</taxon>
        <taxon>Pleosporomycetidae</taxon>
        <taxon>Mytilinidiales</taxon>
        <taxon>Mytilinidiaceae</taxon>
        <taxon>Mytilinidion</taxon>
    </lineage>
</organism>
<gene>
    <name evidence="1 3" type="ORF">BDZ99DRAFT_463927</name>
</gene>
<evidence type="ECO:0000313" key="2">
    <source>
        <dbReference type="Proteomes" id="UP000504636"/>
    </source>
</evidence>
<evidence type="ECO:0000313" key="1">
    <source>
        <dbReference type="EMBL" id="KAF2809122.1"/>
    </source>
</evidence>
<accession>A0A6A6YJU0</accession>